<dbReference type="OMA" id="NTNIAIR"/>
<accession>A0A0N4WYZ1</accession>
<reference evidence="6" key="1">
    <citation type="submission" date="2017-02" db="UniProtKB">
        <authorList>
            <consortium name="WormBaseParasite"/>
        </authorList>
    </citation>
    <scope>IDENTIFICATION</scope>
</reference>
<dbReference type="SUPFAM" id="SSF54791">
    <property type="entry name" value="Eukaryotic type KH-domain (KH-domain type I)"/>
    <property type="match status" value="1"/>
</dbReference>
<dbReference type="GO" id="GO:0003729">
    <property type="term" value="F:mRNA binding"/>
    <property type="evidence" value="ECO:0007669"/>
    <property type="project" value="TreeGrafter"/>
</dbReference>
<evidence type="ECO:0000259" key="3">
    <source>
        <dbReference type="SMART" id="SM00322"/>
    </source>
</evidence>
<evidence type="ECO:0000313" key="4">
    <source>
        <dbReference type="EMBL" id="VDO63481.1"/>
    </source>
</evidence>
<gene>
    <name evidence="4" type="ORF">HPLM_LOCUS17117</name>
</gene>
<dbReference type="Proteomes" id="UP000268014">
    <property type="component" value="Unassembled WGS sequence"/>
</dbReference>
<dbReference type="PANTHER" id="PTHR11208">
    <property type="entry name" value="RNA-BINDING PROTEIN RELATED"/>
    <property type="match status" value="1"/>
</dbReference>
<protein>
    <submittedName>
        <fullName evidence="6">KH domain-containing protein</fullName>
    </submittedName>
</protein>
<dbReference type="GO" id="GO:0048024">
    <property type="term" value="P:regulation of mRNA splicing, via spliceosome"/>
    <property type="evidence" value="ECO:0007669"/>
    <property type="project" value="TreeGrafter"/>
</dbReference>
<dbReference type="EMBL" id="UZAF01019779">
    <property type="protein sequence ID" value="VDO63481.1"/>
    <property type="molecule type" value="Genomic_DNA"/>
</dbReference>
<dbReference type="InterPro" id="IPR036612">
    <property type="entry name" value="KH_dom_type_1_sf"/>
</dbReference>
<reference evidence="4 5" key="2">
    <citation type="submission" date="2018-11" db="EMBL/GenBank/DDBJ databases">
        <authorList>
            <consortium name="Pathogen Informatics"/>
        </authorList>
    </citation>
    <scope>NUCLEOTIDE SEQUENCE [LARGE SCALE GENOMIC DNA]</scope>
    <source>
        <strain evidence="4 5">MHpl1</strain>
    </source>
</reference>
<dbReference type="InterPro" id="IPR045071">
    <property type="entry name" value="BBP-like"/>
</dbReference>
<dbReference type="Gene3D" id="3.30.1370.10">
    <property type="entry name" value="K Homology domain, type 1"/>
    <property type="match status" value="1"/>
</dbReference>
<dbReference type="OrthoDB" id="6777263at2759"/>
<dbReference type="AlphaFoldDB" id="A0A0N4WYZ1"/>
<dbReference type="WBParaSite" id="HPLM_0001712501-mRNA-1">
    <property type="protein sequence ID" value="HPLM_0001712501-mRNA-1"/>
    <property type="gene ID" value="HPLM_0001712501"/>
</dbReference>
<proteinExistence type="predicted"/>
<sequence length="139" mass="15610">TWFPPLLYGKSPVNCGNAQTIVSVVICIIKYSKCNFIGRIIGPAGMSVKQLESDTGCHILIRGRGSVKVRWDHLEEPLHVLVTAVDHNHIVCQQKLRQGVESVRHLLTPAHDDYKRCQLMQLAIINGTYRQAQETTAHE</sequence>
<keyword evidence="1 2" id="KW-0694">RNA-binding</keyword>
<name>A0A0N4WYZ1_HAEPC</name>
<dbReference type="InterPro" id="IPR004087">
    <property type="entry name" value="KH_dom"/>
</dbReference>
<dbReference type="SMART" id="SM00322">
    <property type="entry name" value="KH"/>
    <property type="match status" value="1"/>
</dbReference>
<evidence type="ECO:0000256" key="2">
    <source>
        <dbReference type="PROSITE-ProRule" id="PRU00117"/>
    </source>
</evidence>
<dbReference type="PANTHER" id="PTHR11208:SF147">
    <property type="entry name" value="RNA-BINDING PROTEIN ASD-2"/>
    <property type="match status" value="1"/>
</dbReference>
<keyword evidence="5" id="KW-1185">Reference proteome</keyword>
<evidence type="ECO:0000313" key="6">
    <source>
        <dbReference type="WBParaSite" id="HPLM_0001712501-mRNA-1"/>
    </source>
</evidence>
<dbReference type="STRING" id="6290.A0A0N4WYZ1"/>
<evidence type="ECO:0000313" key="5">
    <source>
        <dbReference type="Proteomes" id="UP000268014"/>
    </source>
</evidence>
<dbReference type="PROSITE" id="PS50084">
    <property type="entry name" value="KH_TYPE_1"/>
    <property type="match status" value="1"/>
</dbReference>
<evidence type="ECO:0000256" key="1">
    <source>
        <dbReference type="ARBA" id="ARBA00022884"/>
    </source>
</evidence>
<feature type="domain" description="K Homology" evidence="3">
    <location>
        <begin position="20"/>
        <end position="101"/>
    </location>
</feature>
<dbReference type="GO" id="GO:0005634">
    <property type="term" value="C:nucleus"/>
    <property type="evidence" value="ECO:0007669"/>
    <property type="project" value="TreeGrafter"/>
</dbReference>
<organism evidence="6">
    <name type="scientific">Haemonchus placei</name>
    <name type="common">Barber's pole worm</name>
    <dbReference type="NCBI Taxonomy" id="6290"/>
    <lineage>
        <taxon>Eukaryota</taxon>
        <taxon>Metazoa</taxon>
        <taxon>Ecdysozoa</taxon>
        <taxon>Nematoda</taxon>
        <taxon>Chromadorea</taxon>
        <taxon>Rhabditida</taxon>
        <taxon>Rhabditina</taxon>
        <taxon>Rhabditomorpha</taxon>
        <taxon>Strongyloidea</taxon>
        <taxon>Trichostrongylidae</taxon>
        <taxon>Haemonchus</taxon>
    </lineage>
</organism>
<dbReference type="Pfam" id="PF22675">
    <property type="entry name" value="KH-I_KHDC4-BBP"/>
    <property type="match status" value="1"/>
</dbReference>
<dbReference type="InterPro" id="IPR055256">
    <property type="entry name" value="KH_1_KHDC4/BBP-like"/>
</dbReference>